<evidence type="ECO:0000313" key="20">
    <source>
        <dbReference type="Proteomes" id="UP000486351"/>
    </source>
</evidence>
<evidence type="ECO:0000313" key="4">
    <source>
        <dbReference type="EMBL" id="KAE8981964.1"/>
    </source>
</evidence>
<evidence type="ECO:0000256" key="1">
    <source>
        <dbReference type="SAM" id="MobiDB-lite"/>
    </source>
</evidence>
<evidence type="ECO:0000313" key="10">
    <source>
        <dbReference type="EMBL" id="KAE9283383.1"/>
    </source>
</evidence>
<dbReference type="Proteomes" id="UP000486351">
    <property type="component" value="Unassembled WGS sequence"/>
</dbReference>
<evidence type="ECO:0008006" key="21">
    <source>
        <dbReference type="Google" id="ProtNLM"/>
    </source>
</evidence>
<feature type="signal peptide" evidence="2">
    <location>
        <begin position="1"/>
        <end position="18"/>
    </location>
</feature>
<evidence type="ECO:0000313" key="7">
    <source>
        <dbReference type="EMBL" id="KAE9176811.1"/>
    </source>
</evidence>
<keyword evidence="13" id="KW-1185">Reference proteome</keyword>
<name>A0A6A3RMG9_9STRA</name>
<evidence type="ECO:0000313" key="15">
    <source>
        <dbReference type="Proteomes" id="UP000440367"/>
    </source>
</evidence>
<evidence type="ECO:0000313" key="16">
    <source>
        <dbReference type="Proteomes" id="UP000440732"/>
    </source>
</evidence>
<dbReference type="AlphaFoldDB" id="A0A6A3RMG9"/>
<evidence type="ECO:0000256" key="2">
    <source>
        <dbReference type="SAM" id="SignalP"/>
    </source>
</evidence>
<evidence type="ECO:0000313" key="5">
    <source>
        <dbReference type="EMBL" id="KAE9092742.1"/>
    </source>
</evidence>
<evidence type="ECO:0000313" key="9">
    <source>
        <dbReference type="EMBL" id="KAE9217243.1"/>
    </source>
</evidence>
<evidence type="ECO:0000313" key="14">
    <source>
        <dbReference type="Proteomes" id="UP000437068"/>
    </source>
</evidence>
<dbReference type="EMBL" id="QXFZ01001312">
    <property type="protein sequence ID" value="KAE9092742.1"/>
    <property type="molecule type" value="Genomic_DNA"/>
</dbReference>
<protein>
    <recommendedName>
        <fullName evidence="21">RxLR effector protein</fullName>
    </recommendedName>
</protein>
<feature type="chain" id="PRO_5036380504" description="RxLR effector protein" evidence="2">
    <location>
        <begin position="19"/>
        <end position="91"/>
    </location>
</feature>
<dbReference type="Proteomes" id="UP000460718">
    <property type="component" value="Unassembled WGS sequence"/>
</dbReference>
<reference evidence="12 13" key="1">
    <citation type="submission" date="2018-08" db="EMBL/GenBank/DDBJ databases">
        <title>Genomic investigation of the strawberry pathogen Phytophthora fragariae indicates pathogenicity is determined by transcriptional variation in three key races.</title>
        <authorList>
            <person name="Adams T.M."/>
            <person name="Armitage A.D."/>
            <person name="Sobczyk M.K."/>
            <person name="Bates H.J."/>
            <person name="Dunwell J.M."/>
            <person name="Nellist C.F."/>
            <person name="Harrison R.J."/>
        </authorList>
    </citation>
    <scope>NUCLEOTIDE SEQUENCE [LARGE SCALE GENOMIC DNA]</scope>
    <source>
        <strain evidence="10 14">A4</strain>
        <strain evidence="9 15">BC-1</strain>
        <strain evidence="8 19">BC-23</strain>
        <strain evidence="7 13">NOV-27</strain>
        <strain evidence="6 16">NOV-5</strain>
        <strain evidence="5 17">NOV-71</strain>
        <strain evidence="11 20">NOV-77</strain>
        <strain evidence="3 12">NOV-9</strain>
        <strain evidence="4 18">SCRP245</strain>
    </source>
</reference>
<evidence type="ECO:0000313" key="19">
    <source>
        <dbReference type="Proteomes" id="UP000476176"/>
    </source>
</evidence>
<evidence type="ECO:0000313" key="3">
    <source>
        <dbReference type="EMBL" id="KAE8928324.1"/>
    </source>
</evidence>
<dbReference type="EMBL" id="QXGC01002408">
    <property type="protein sequence ID" value="KAE9186504.1"/>
    <property type="molecule type" value="Genomic_DNA"/>
</dbReference>
<dbReference type="EMBL" id="QXFW01002108">
    <property type="protein sequence ID" value="KAE8981964.1"/>
    <property type="molecule type" value="Genomic_DNA"/>
</dbReference>
<keyword evidence="2" id="KW-0732">Signal</keyword>
<sequence length="91" mass="9462">MLLVKLMLILHSANLASSRLSVSKHSSNVAPPKQISSTNDRRLNTGVNADSSVSPLVNISPSGPLTRSCSGSDSTDALWSASNLDVELGEG</sequence>
<comment type="caution">
    <text evidence="6">The sequence shown here is derived from an EMBL/GenBank/DDBJ whole genome shotgun (WGS) entry which is preliminary data.</text>
</comment>
<evidence type="ECO:0000313" key="13">
    <source>
        <dbReference type="Proteomes" id="UP000433483"/>
    </source>
</evidence>
<evidence type="ECO:0000313" key="12">
    <source>
        <dbReference type="Proteomes" id="UP000429523"/>
    </source>
</evidence>
<evidence type="ECO:0000313" key="6">
    <source>
        <dbReference type="EMBL" id="KAE9096455.1"/>
    </source>
</evidence>
<dbReference type="Proteomes" id="UP000429523">
    <property type="component" value="Unassembled WGS sequence"/>
</dbReference>
<dbReference type="OrthoDB" id="10303565at2759"/>
<dbReference type="EMBL" id="QXGF01001700">
    <property type="protein sequence ID" value="KAE8928324.1"/>
    <property type="molecule type" value="Genomic_DNA"/>
</dbReference>
<dbReference type="Proteomes" id="UP000437068">
    <property type="component" value="Unassembled WGS sequence"/>
</dbReference>
<dbReference type="EMBL" id="QXGA01002506">
    <property type="protein sequence ID" value="KAE9096455.1"/>
    <property type="molecule type" value="Genomic_DNA"/>
</dbReference>
<dbReference type="EMBL" id="QXFY01002279">
    <property type="protein sequence ID" value="KAE9299963.1"/>
    <property type="molecule type" value="Genomic_DNA"/>
</dbReference>
<evidence type="ECO:0000313" key="17">
    <source>
        <dbReference type="Proteomes" id="UP000441208"/>
    </source>
</evidence>
<feature type="compositionally biased region" description="Polar residues" evidence="1">
    <location>
        <begin position="45"/>
        <end position="76"/>
    </location>
</feature>
<dbReference type="Proteomes" id="UP000440732">
    <property type="component" value="Unassembled WGS sequence"/>
</dbReference>
<accession>A0A6A3RMG9</accession>
<feature type="region of interest" description="Disordered" evidence="1">
    <location>
        <begin position="21"/>
        <end position="76"/>
    </location>
</feature>
<dbReference type="Proteomes" id="UP000476176">
    <property type="component" value="Unassembled WGS sequence"/>
</dbReference>
<dbReference type="EMBL" id="QXGE01002265">
    <property type="protein sequence ID" value="KAE9283383.1"/>
    <property type="molecule type" value="Genomic_DNA"/>
</dbReference>
<feature type="compositionally biased region" description="Polar residues" evidence="1">
    <location>
        <begin position="21"/>
        <end position="38"/>
    </location>
</feature>
<evidence type="ECO:0000313" key="18">
    <source>
        <dbReference type="Proteomes" id="UP000460718"/>
    </source>
</evidence>
<gene>
    <name evidence="10" type="ORF">PF001_g22874</name>
    <name evidence="9" type="ORF">PF002_g16857</name>
    <name evidence="8" type="ORF">PF004_g23065</name>
    <name evidence="7" type="ORF">PF005_g24763</name>
    <name evidence="6" type="ORF">PF006_g23776</name>
    <name evidence="5" type="ORF">PF007_g18374</name>
    <name evidence="11" type="ORF">PF008_g23120</name>
    <name evidence="3" type="ORF">PF009_g21533</name>
    <name evidence="4" type="ORF">PF011_g21817</name>
</gene>
<dbReference type="Proteomes" id="UP000440367">
    <property type="component" value="Unassembled WGS sequence"/>
</dbReference>
<organism evidence="6 16">
    <name type="scientific">Phytophthora fragariae</name>
    <dbReference type="NCBI Taxonomy" id="53985"/>
    <lineage>
        <taxon>Eukaryota</taxon>
        <taxon>Sar</taxon>
        <taxon>Stramenopiles</taxon>
        <taxon>Oomycota</taxon>
        <taxon>Peronosporomycetes</taxon>
        <taxon>Peronosporales</taxon>
        <taxon>Peronosporaceae</taxon>
        <taxon>Phytophthora</taxon>
    </lineage>
</organism>
<evidence type="ECO:0000313" key="8">
    <source>
        <dbReference type="EMBL" id="KAE9186504.1"/>
    </source>
</evidence>
<dbReference type="EMBL" id="QXGD01001018">
    <property type="protein sequence ID" value="KAE9217243.1"/>
    <property type="molecule type" value="Genomic_DNA"/>
</dbReference>
<dbReference type="EMBL" id="QXGB01002564">
    <property type="protein sequence ID" value="KAE9176811.1"/>
    <property type="molecule type" value="Genomic_DNA"/>
</dbReference>
<evidence type="ECO:0000313" key="11">
    <source>
        <dbReference type="EMBL" id="KAE9299963.1"/>
    </source>
</evidence>
<dbReference type="Proteomes" id="UP000433483">
    <property type="component" value="Unassembled WGS sequence"/>
</dbReference>
<proteinExistence type="predicted"/>
<dbReference type="Proteomes" id="UP000441208">
    <property type="component" value="Unassembled WGS sequence"/>
</dbReference>